<dbReference type="AlphaFoldDB" id="A0AAW1H2K1"/>
<organism evidence="1 2">
    <name type="scientific">Saponaria officinalis</name>
    <name type="common">Common soapwort</name>
    <name type="synonym">Lychnis saponaria</name>
    <dbReference type="NCBI Taxonomy" id="3572"/>
    <lineage>
        <taxon>Eukaryota</taxon>
        <taxon>Viridiplantae</taxon>
        <taxon>Streptophyta</taxon>
        <taxon>Embryophyta</taxon>
        <taxon>Tracheophyta</taxon>
        <taxon>Spermatophyta</taxon>
        <taxon>Magnoliopsida</taxon>
        <taxon>eudicotyledons</taxon>
        <taxon>Gunneridae</taxon>
        <taxon>Pentapetalae</taxon>
        <taxon>Caryophyllales</taxon>
        <taxon>Caryophyllaceae</taxon>
        <taxon>Caryophylleae</taxon>
        <taxon>Saponaria</taxon>
    </lineage>
</organism>
<dbReference type="EMBL" id="JBDFQZ010000013">
    <property type="protein sequence ID" value="KAK9668283.1"/>
    <property type="molecule type" value="Genomic_DNA"/>
</dbReference>
<reference evidence="1" key="1">
    <citation type="submission" date="2024-03" db="EMBL/GenBank/DDBJ databases">
        <title>WGS assembly of Saponaria officinalis var. Norfolk2.</title>
        <authorList>
            <person name="Jenkins J."/>
            <person name="Shu S."/>
            <person name="Grimwood J."/>
            <person name="Barry K."/>
            <person name="Goodstein D."/>
            <person name="Schmutz J."/>
            <person name="Leebens-Mack J."/>
            <person name="Osbourn A."/>
        </authorList>
    </citation>
    <scope>NUCLEOTIDE SEQUENCE [LARGE SCALE GENOMIC DNA]</scope>
    <source>
        <strain evidence="1">JIC</strain>
    </source>
</reference>
<dbReference type="InterPro" id="IPR043128">
    <property type="entry name" value="Rev_trsase/Diguanyl_cyclase"/>
</dbReference>
<evidence type="ECO:0000313" key="1">
    <source>
        <dbReference type="EMBL" id="KAK9668283.1"/>
    </source>
</evidence>
<proteinExistence type="predicted"/>
<keyword evidence="2" id="KW-1185">Reference proteome</keyword>
<evidence type="ECO:0000313" key="2">
    <source>
        <dbReference type="Proteomes" id="UP001443914"/>
    </source>
</evidence>
<sequence length="128" mass="14950">MSTHIQKAKEEHTKWDGTCQRAFDKIKDVLSNPPVLMPPQKDLPLSLYLTTTTTPTKIKGYPYNHRPDYSSDPFKPTTVSTRINDVERRNNIHSTTVKFQEILNLRFWPKISKAHRFWAQIQNKANLT</sequence>
<accession>A0AAW1H2K1</accession>
<protein>
    <submittedName>
        <fullName evidence="1">Uncharacterized protein</fullName>
    </submittedName>
</protein>
<dbReference type="Gene3D" id="3.30.70.270">
    <property type="match status" value="1"/>
</dbReference>
<dbReference type="Proteomes" id="UP001443914">
    <property type="component" value="Unassembled WGS sequence"/>
</dbReference>
<name>A0AAW1H2K1_SAPOF</name>
<dbReference type="InterPro" id="IPR043502">
    <property type="entry name" value="DNA/RNA_pol_sf"/>
</dbReference>
<gene>
    <name evidence="1" type="ORF">RND81_13G047700</name>
</gene>
<comment type="caution">
    <text evidence="1">The sequence shown here is derived from an EMBL/GenBank/DDBJ whole genome shotgun (WGS) entry which is preliminary data.</text>
</comment>
<dbReference type="SUPFAM" id="SSF56672">
    <property type="entry name" value="DNA/RNA polymerases"/>
    <property type="match status" value="1"/>
</dbReference>